<evidence type="ECO:0000313" key="5">
    <source>
        <dbReference type="Proteomes" id="UP001237823"/>
    </source>
</evidence>
<dbReference type="Pfam" id="PF00496">
    <property type="entry name" value="SBP_bac_5"/>
    <property type="match status" value="1"/>
</dbReference>
<dbReference type="Gene3D" id="3.90.76.10">
    <property type="entry name" value="Dipeptide-binding Protein, Domain 1"/>
    <property type="match status" value="1"/>
</dbReference>
<feature type="signal peptide" evidence="2">
    <location>
        <begin position="1"/>
        <end position="25"/>
    </location>
</feature>
<protein>
    <submittedName>
        <fullName evidence="4">ABC transporter substrate-binding protein</fullName>
    </submittedName>
</protein>
<dbReference type="CDD" id="cd08494">
    <property type="entry name" value="PBP2_NikA_DppA_OppA_like_6"/>
    <property type="match status" value="1"/>
</dbReference>
<proteinExistence type="predicted"/>
<comment type="caution">
    <text evidence="4">The sequence shown here is derived from an EMBL/GenBank/DDBJ whole genome shotgun (WGS) entry which is preliminary data.</text>
</comment>
<evidence type="ECO:0000313" key="4">
    <source>
        <dbReference type="EMBL" id="MDM7883964.1"/>
    </source>
</evidence>
<organism evidence="4 5">
    <name type="scientific">Curtobacterium citri</name>
    <dbReference type="NCBI Taxonomy" id="3055139"/>
    <lineage>
        <taxon>Bacteria</taxon>
        <taxon>Bacillati</taxon>
        <taxon>Actinomycetota</taxon>
        <taxon>Actinomycetes</taxon>
        <taxon>Micrococcales</taxon>
        <taxon>Microbacteriaceae</taxon>
        <taxon>Curtobacterium</taxon>
    </lineage>
</organism>
<gene>
    <name evidence="4" type="ORF">QUG92_02495</name>
</gene>
<dbReference type="Gene3D" id="3.10.105.10">
    <property type="entry name" value="Dipeptide-binding Protein, Domain 3"/>
    <property type="match status" value="1"/>
</dbReference>
<dbReference type="Proteomes" id="UP001237823">
    <property type="component" value="Unassembled WGS sequence"/>
</dbReference>
<dbReference type="RefSeq" id="WP_289457564.1">
    <property type="nucleotide sequence ID" value="NZ_JAUCML010000002.1"/>
</dbReference>
<sequence length="499" mass="53726">MKSRTLPIVATGVALALALAGCSSANGGSSSGADATVVVGSLYEPTNLSNVDGGGQGVNEAFQDNVYEGLFRLGDDGDVTPLLASSYDTSEDGLTYTFTLRKGVRFHGGGTMTSADVKSSIERVTAEDSQSSRKSSLAVIKAIDTPDDDTVVVHLSQRSISFVYNLSYVWIVPSAEKSLKTEEDGTGPYELADRKRGSSLTLDPFSGYWGAKPKNGGVEFQYFTSASTLSNALASGSVDVVTSIQSPDALSRFTADTSKYTVSEGKSTTKELLAFNDAEGPFTDVKLRQAISAAVDRKALLKAIWGDYGTVNGSMVPPTDPWYEDLTSVNAYDPAKAKQLLAEAGKADGFTFTLDTPTYDPHPAVAQYLQSALRKVGVTVEVNSISADEWYTKVYQQHDFEATLQEHVNDRDVVFYGNPDFYFGYDNADVQKDISDAEQASSEDQQTALLKQANEQIVRDAASDWLYLYPQIVVSDKDVTGYWKNGLNSQFPVSGITVG</sequence>
<evidence type="ECO:0000256" key="2">
    <source>
        <dbReference type="SAM" id="SignalP"/>
    </source>
</evidence>
<reference evidence="4 5" key="1">
    <citation type="submission" date="2023-06" db="EMBL/GenBank/DDBJ databases">
        <authorList>
            <person name="Feng G."/>
            <person name="Li J."/>
            <person name="Zhu H."/>
        </authorList>
    </citation>
    <scope>NUCLEOTIDE SEQUENCE [LARGE SCALE GENOMIC DNA]</scope>
    <source>
        <strain evidence="4 5">RHCKG23</strain>
    </source>
</reference>
<dbReference type="PROSITE" id="PS51257">
    <property type="entry name" value="PROKAR_LIPOPROTEIN"/>
    <property type="match status" value="1"/>
</dbReference>
<feature type="domain" description="Solute-binding protein family 5" evidence="3">
    <location>
        <begin position="79"/>
        <end position="410"/>
    </location>
</feature>
<evidence type="ECO:0000259" key="3">
    <source>
        <dbReference type="Pfam" id="PF00496"/>
    </source>
</evidence>
<name>A0ABT7T4U5_9MICO</name>
<dbReference type="SUPFAM" id="SSF53850">
    <property type="entry name" value="Periplasmic binding protein-like II"/>
    <property type="match status" value="1"/>
</dbReference>
<dbReference type="EMBL" id="JAUCML010000002">
    <property type="protein sequence ID" value="MDM7883964.1"/>
    <property type="molecule type" value="Genomic_DNA"/>
</dbReference>
<dbReference type="Gene3D" id="3.40.190.10">
    <property type="entry name" value="Periplasmic binding protein-like II"/>
    <property type="match status" value="1"/>
</dbReference>
<dbReference type="InterPro" id="IPR030678">
    <property type="entry name" value="Peptide/Ni-bd"/>
</dbReference>
<evidence type="ECO:0000256" key="1">
    <source>
        <dbReference type="ARBA" id="ARBA00022729"/>
    </source>
</evidence>
<dbReference type="PANTHER" id="PTHR30290:SF38">
    <property type="entry name" value="D,D-DIPEPTIDE-BINDING PERIPLASMIC PROTEIN DDPA-RELATED"/>
    <property type="match status" value="1"/>
</dbReference>
<keyword evidence="5" id="KW-1185">Reference proteome</keyword>
<dbReference type="InterPro" id="IPR000914">
    <property type="entry name" value="SBP_5_dom"/>
</dbReference>
<dbReference type="PIRSF" id="PIRSF002741">
    <property type="entry name" value="MppA"/>
    <property type="match status" value="1"/>
</dbReference>
<keyword evidence="1 2" id="KW-0732">Signal</keyword>
<accession>A0ABT7T4U5</accession>
<dbReference type="InterPro" id="IPR039424">
    <property type="entry name" value="SBP_5"/>
</dbReference>
<feature type="chain" id="PRO_5046313034" evidence="2">
    <location>
        <begin position="26"/>
        <end position="499"/>
    </location>
</feature>
<dbReference type="PANTHER" id="PTHR30290">
    <property type="entry name" value="PERIPLASMIC BINDING COMPONENT OF ABC TRANSPORTER"/>
    <property type="match status" value="1"/>
</dbReference>